<evidence type="ECO:0000313" key="3">
    <source>
        <dbReference type="Proteomes" id="UP001145742"/>
    </source>
</evidence>
<accession>A0ABQ9D8W3</accession>
<evidence type="ECO:0000256" key="1">
    <source>
        <dbReference type="SAM" id="MobiDB-lite"/>
    </source>
</evidence>
<dbReference type="Proteomes" id="UP001145742">
    <property type="component" value="Unassembled WGS sequence"/>
</dbReference>
<sequence length="148" mass="16840">MACPGLELGEVQPPPESPQPELAFTEAQKWIEDWRQGNNKECEKKGFCAKERFSKGITVRGMKMVISFTQLEEAHATTSRLAVSSSQRPPISLRADLRDELCYEVVVAKHQDWKGSFCCVLNDVMIEDLDKNIPFRAVKQNYFSVVFI</sequence>
<organism evidence="2 3">
    <name type="scientific">Willisornis vidua</name>
    <name type="common">Xingu scale-backed antbird</name>
    <dbReference type="NCBI Taxonomy" id="1566151"/>
    <lineage>
        <taxon>Eukaryota</taxon>
        <taxon>Metazoa</taxon>
        <taxon>Chordata</taxon>
        <taxon>Craniata</taxon>
        <taxon>Vertebrata</taxon>
        <taxon>Euteleostomi</taxon>
        <taxon>Archelosauria</taxon>
        <taxon>Archosauria</taxon>
        <taxon>Dinosauria</taxon>
        <taxon>Saurischia</taxon>
        <taxon>Theropoda</taxon>
        <taxon>Coelurosauria</taxon>
        <taxon>Aves</taxon>
        <taxon>Neognathae</taxon>
        <taxon>Neoaves</taxon>
        <taxon>Telluraves</taxon>
        <taxon>Australaves</taxon>
        <taxon>Passeriformes</taxon>
        <taxon>Thamnophilidae</taxon>
        <taxon>Willisornis</taxon>
    </lineage>
</organism>
<name>A0ABQ9D8W3_9PASS</name>
<gene>
    <name evidence="2" type="ORF">WISP_83746</name>
</gene>
<protein>
    <submittedName>
        <fullName evidence="2">Uncharacterized protein</fullName>
    </submittedName>
</protein>
<evidence type="ECO:0000313" key="2">
    <source>
        <dbReference type="EMBL" id="KAJ7414484.1"/>
    </source>
</evidence>
<feature type="region of interest" description="Disordered" evidence="1">
    <location>
        <begin position="1"/>
        <end position="20"/>
    </location>
</feature>
<keyword evidence="3" id="KW-1185">Reference proteome</keyword>
<comment type="caution">
    <text evidence="2">The sequence shown here is derived from an EMBL/GenBank/DDBJ whole genome shotgun (WGS) entry which is preliminary data.</text>
</comment>
<reference evidence="2" key="1">
    <citation type="submission" date="2019-10" db="EMBL/GenBank/DDBJ databases">
        <authorList>
            <person name="Soares A.E.R."/>
            <person name="Aleixo A."/>
            <person name="Schneider P."/>
            <person name="Miyaki C.Y."/>
            <person name="Schneider M.P."/>
            <person name="Mello C."/>
            <person name="Vasconcelos A.T.R."/>
        </authorList>
    </citation>
    <scope>NUCLEOTIDE SEQUENCE</scope>
    <source>
        <tissue evidence="2">Muscle</tissue>
    </source>
</reference>
<dbReference type="EMBL" id="WHWB01034052">
    <property type="protein sequence ID" value="KAJ7414484.1"/>
    <property type="molecule type" value="Genomic_DNA"/>
</dbReference>
<proteinExistence type="predicted"/>